<dbReference type="Proteomes" id="UP001165590">
    <property type="component" value="Unassembled WGS sequence"/>
</dbReference>
<evidence type="ECO:0000313" key="1">
    <source>
        <dbReference type="EMBL" id="MCX4232038.1"/>
    </source>
</evidence>
<protein>
    <submittedName>
        <fullName evidence="1">Uncharacterized protein</fullName>
    </submittedName>
</protein>
<accession>A0ABT3UXI9</accession>
<dbReference type="EMBL" id="JAIFZO010000002">
    <property type="protein sequence ID" value="MCX4232038.1"/>
    <property type="molecule type" value="Genomic_DNA"/>
</dbReference>
<name>A0ABT3UXI9_9ACTN</name>
<evidence type="ECO:0000313" key="2">
    <source>
        <dbReference type="Proteomes" id="UP001165590"/>
    </source>
</evidence>
<reference evidence="1" key="1">
    <citation type="journal article" date="2022" name="bioRxiv">
        <title>Discovery and biosynthetic assessment of Streptomyces ortus sp nov. isolated from a deep-sea sponge.</title>
        <authorList>
            <person name="Williams S.E."/>
        </authorList>
    </citation>
    <scope>NUCLEOTIDE SEQUENCE</scope>
    <source>
        <strain evidence="1">A15ISP2-DRY2</strain>
    </source>
</reference>
<organism evidence="1 2">
    <name type="scientific">Streptomyces ortus</name>
    <dbReference type="NCBI Taxonomy" id="2867268"/>
    <lineage>
        <taxon>Bacteria</taxon>
        <taxon>Bacillati</taxon>
        <taxon>Actinomycetota</taxon>
        <taxon>Actinomycetes</taxon>
        <taxon>Kitasatosporales</taxon>
        <taxon>Streptomycetaceae</taxon>
        <taxon>Streptomyces</taxon>
    </lineage>
</organism>
<proteinExistence type="predicted"/>
<dbReference type="RefSeq" id="WP_267025141.1">
    <property type="nucleotide sequence ID" value="NZ_JAIFZO010000002.1"/>
</dbReference>
<sequence length="112" mass="12157">MIRSNRTRRATVRARILTTRAAARIRRNGAGTLASHAMAQGLSHRDAASMVGTLRKVAVKLGIVGTAGRTHAGRRMRDCARFTPQQVAVIALAYRPRRLEFKLAAARLALAA</sequence>
<gene>
    <name evidence="1" type="ORF">K3769_04430</name>
</gene>
<comment type="caution">
    <text evidence="1">The sequence shown here is derived from an EMBL/GenBank/DDBJ whole genome shotgun (WGS) entry which is preliminary data.</text>
</comment>
<keyword evidence="2" id="KW-1185">Reference proteome</keyword>